<keyword evidence="1" id="KW-0812">Transmembrane</keyword>
<evidence type="ECO:0000313" key="3">
    <source>
        <dbReference type="Proteomes" id="UP001257739"/>
    </source>
</evidence>
<protein>
    <submittedName>
        <fullName evidence="2">Divalent metal cation (Fe/Co/Zn/Cd) transporter</fullName>
    </submittedName>
</protein>
<feature type="transmembrane region" description="Helical" evidence="1">
    <location>
        <begin position="24"/>
        <end position="42"/>
    </location>
</feature>
<evidence type="ECO:0000313" key="2">
    <source>
        <dbReference type="EMBL" id="MDR7086140.1"/>
    </source>
</evidence>
<evidence type="ECO:0000256" key="1">
    <source>
        <dbReference type="SAM" id="Phobius"/>
    </source>
</evidence>
<dbReference type="RefSeq" id="WP_309967407.1">
    <property type="nucleotide sequence ID" value="NZ_JAVDWH010000001.1"/>
</dbReference>
<name>A0ABU1ULU8_9ACTN</name>
<comment type="caution">
    <text evidence="2">The sequence shown here is derived from an EMBL/GenBank/DDBJ whole genome shotgun (WGS) entry which is preliminary data.</text>
</comment>
<sequence>MNSYVFAALVAAEKPLTPENVRPGWIAMVTVLALVVATYFLARSFLKHSRKAQEPWEGEDPTD</sequence>
<keyword evidence="1" id="KW-1133">Transmembrane helix</keyword>
<keyword evidence="3" id="KW-1185">Reference proteome</keyword>
<keyword evidence="1" id="KW-0472">Membrane</keyword>
<proteinExistence type="predicted"/>
<dbReference type="EMBL" id="JAVDWH010000001">
    <property type="protein sequence ID" value="MDR7086140.1"/>
    <property type="molecule type" value="Genomic_DNA"/>
</dbReference>
<dbReference type="Proteomes" id="UP001257739">
    <property type="component" value="Unassembled WGS sequence"/>
</dbReference>
<organism evidence="2 3">
    <name type="scientific">Aeromicrobium panaciterrae</name>
    <dbReference type="NCBI Taxonomy" id="363861"/>
    <lineage>
        <taxon>Bacteria</taxon>
        <taxon>Bacillati</taxon>
        <taxon>Actinomycetota</taxon>
        <taxon>Actinomycetes</taxon>
        <taxon>Propionibacteriales</taxon>
        <taxon>Nocardioidaceae</taxon>
        <taxon>Aeromicrobium</taxon>
    </lineage>
</organism>
<accession>A0ABU1ULU8</accession>
<reference evidence="2 3" key="1">
    <citation type="submission" date="2023-07" db="EMBL/GenBank/DDBJ databases">
        <title>Sorghum-associated microbial communities from plants grown in Nebraska, USA.</title>
        <authorList>
            <person name="Schachtman D."/>
        </authorList>
    </citation>
    <scope>NUCLEOTIDE SEQUENCE [LARGE SCALE GENOMIC DNA]</scope>
    <source>
        <strain evidence="2 3">BE248</strain>
    </source>
</reference>
<gene>
    <name evidence="2" type="ORF">J2X11_000979</name>
</gene>